<proteinExistence type="predicted"/>
<gene>
    <name evidence="1" type="ORF">CERSUDRAFT_88648</name>
</gene>
<keyword evidence="2" id="KW-1185">Reference proteome</keyword>
<dbReference type="Proteomes" id="UP000016930">
    <property type="component" value="Unassembled WGS sequence"/>
</dbReference>
<sequence>MANDVVQCVTSAAAAASGVLPVGRELYPGPGIYNMKCVYDGADLKILSGCV</sequence>
<dbReference type="HOGENOM" id="CLU_3106166_0_0_1"/>
<evidence type="ECO:0000313" key="1">
    <source>
        <dbReference type="EMBL" id="EMD31753.1"/>
    </source>
</evidence>
<protein>
    <submittedName>
        <fullName evidence="1">Uncharacterized protein</fullName>
    </submittedName>
</protein>
<evidence type="ECO:0000313" key="2">
    <source>
        <dbReference type="Proteomes" id="UP000016930"/>
    </source>
</evidence>
<reference evidence="1 2" key="1">
    <citation type="journal article" date="2012" name="Proc. Natl. Acad. Sci. U.S.A.">
        <title>Comparative genomics of Ceriporiopsis subvermispora and Phanerochaete chrysosporium provide insight into selective ligninolysis.</title>
        <authorList>
            <person name="Fernandez-Fueyo E."/>
            <person name="Ruiz-Duenas F.J."/>
            <person name="Ferreira P."/>
            <person name="Floudas D."/>
            <person name="Hibbett D.S."/>
            <person name="Canessa P."/>
            <person name="Larrondo L.F."/>
            <person name="James T.Y."/>
            <person name="Seelenfreund D."/>
            <person name="Lobos S."/>
            <person name="Polanco R."/>
            <person name="Tello M."/>
            <person name="Honda Y."/>
            <person name="Watanabe T."/>
            <person name="Watanabe T."/>
            <person name="Ryu J.S."/>
            <person name="Kubicek C.P."/>
            <person name="Schmoll M."/>
            <person name="Gaskell J."/>
            <person name="Hammel K.E."/>
            <person name="St John F.J."/>
            <person name="Vanden Wymelenberg A."/>
            <person name="Sabat G."/>
            <person name="Splinter BonDurant S."/>
            <person name="Syed K."/>
            <person name="Yadav J.S."/>
            <person name="Doddapaneni H."/>
            <person name="Subramanian V."/>
            <person name="Lavin J.L."/>
            <person name="Oguiza J.A."/>
            <person name="Perez G."/>
            <person name="Pisabarro A.G."/>
            <person name="Ramirez L."/>
            <person name="Santoyo F."/>
            <person name="Master E."/>
            <person name="Coutinho P.M."/>
            <person name="Henrissat B."/>
            <person name="Lombard V."/>
            <person name="Magnuson J.K."/>
            <person name="Kuees U."/>
            <person name="Hori C."/>
            <person name="Igarashi K."/>
            <person name="Samejima M."/>
            <person name="Held B.W."/>
            <person name="Barry K.W."/>
            <person name="LaButti K.M."/>
            <person name="Lapidus A."/>
            <person name="Lindquist E.A."/>
            <person name="Lucas S.M."/>
            <person name="Riley R."/>
            <person name="Salamov A.A."/>
            <person name="Hoffmeister D."/>
            <person name="Schwenk D."/>
            <person name="Hadar Y."/>
            <person name="Yarden O."/>
            <person name="de Vries R.P."/>
            <person name="Wiebenga A."/>
            <person name="Stenlid J."/>
            <person name="Eastwood D."/>
            <person name="Grigoriev I.V."/>
            <person name="Berka R.M."/>
            <person name="Blanchette R.A."/>
            <person name="Kersten P."/>
            <person name="Martinez A.T."/>
            <person name="Vicuna R."/>
            <person name="Cullen D."/>
        </authorList>
    </citation>
    <scope>NUCLEOTIDE SEQUENCE [LARGE SCALE GENOMIC DNA]</scope>
    <source>
        <strain evidence="1 2">B</strain>
    </source>
</reference>
<dbReference type="EMBL" id="KB445815">
    <property type="protein sequence ID" value="EMD31753.1"/>
    <property type="molecule type" value="Genomic_DNA"/>
</dbReference>
<organism evidence="1 2">
    <name type="scientific">Ceriporiopsis subvermispora (strain B)</name>
    <name type="common">White-rot fungus</name>
    <name type="synonym">Gelatoporia subvermispora</name>
    <dbReference type="NCBI Taxonomy" id="914234"/>
    <lineage>
        <taxon>Eukaryota</taxon>
        <taxon>Fungi</taxon>
        <taxon>Dikarya</taxon>
        <taxon>Basidiomycota</taxon>
        <taxon>Agaricomycotina</taxon>
        <taxon>Agaricomycetes</taxon>
        <taxon>Polyporales</taxon>
        <taxon>Gelatoporiaceae</taxon>
        <taxon>Gelatoporia</taxon>
    </lineage>
</organism>
<accession>M2Q4M0</accession>
<dbReference type="AlphaFoldDB" id="M2Q4M0"/>
<name>M2Q4M0_CERS8</name>